<name>A0A2T5IH62_9PROT</name>
<dbReference type="EMBL" id="QAOK01000002">
    <property type="protein sequence ID" value="PTQ83142.1"/>
    <property type="molecule type" value="Genomic_DNA"/>
</dbReference>
<proteinExistence type="predicted"/>
<sequence length="543" mass="60026">MPSKVSYLFKRAAIFPLLLFFLNDYAWAEGCQAPRIILTINGVLNNKIQAENNMLKLRFAWLGLSRSQQTRPNFYYMHNPSAKDVLYGIGGLADFLETAMQRHGLNISLILRGLAGLEPLPDGIKDDLINWANLSVKGYNPDAATLNYMRSTLDAYIDQGNIVTLVPHSQGNLWASSIVNLMNPSEVSAVGNVGVAVPYSRVDPADRSAYVTLVEDMVILALKLTDSSVLSGNVANGYPPPEWKNRNFSHNFTEAYLDIGKLSEKKIITSIDEQFSKLEPAAPCPPPTPAPFYRYLPKLLEGSRAGARICGPDLKMDGLMTFGSSGEITGSRCFKEVTFPENSYYKFGQSYDGGGIYLYDSAGNTLNIRERREWPTGNVELFWKSNPVRQGVTSTFTSRPLIIDMKTRILDWIRLISNKTCTARGGSVRNGSAPGAHVELSETHVSIVRGNEIFVSAPITDILWEVPTAPWTATSFSERRNQTTFIHKQPSLEVSTANTVATVNLTILDFDNPSPSVFSFDSRFSTNALMPASCTTESYPLPE</sequence>
<organism evidence="1 2">
    <name type="scientific">Nitrosospira multiformis</name>
    <dbReference type="NCBI Taxonomy" id="1231"/>
    <lineage>
        <taxon>Bacteria</taxon>
        <taxon>Pseudomonadati</taxon>
        <taxon>Pseudomonadota</taxon>
        <taxon>Betaproteobacteria</taxon>
        <taxon>Nitrosomonadales</taxon>
        <taxon>Nitrosomonadaceae</taxon>
        <taxon>Nitrosospira</taxon>
    </lineage>
</organism>
<comment type="caution">
    <text evidence="1">The sequence shown here is derived from an EMBL/GenBank/DDBJ whole genome shotgun (WGS) entry which is preliminary data.</text>
</comment>
<dbReference type="RefSeq" id="WP_107761195.1">
    <property type="nucleotide sequence ID" value="NZ_QAOK01000002.1"/>
</dbReference>
<reference evidence="1 2" key="1">
    <citation type="submission" date="2018-04" db="EMBL/GenBank/DDBJ databases">
        <title>Active sludge and wastewater microbial communities from Klosterneuburg, Austria.</title>
        <authorList>
            <person name="Wagner M."/>
        </authorList>
    </citation>
    <scope>NUCLEOTIDE SEQUENCE [LARGE SCALE GENOMIC DNA]</scope>
    <source>
        <strain evidence="1 2">Nl12</strain>
    </source>
</reference>
<protein>
    <submittedName>
        <fullName evidence="1">Uncharacterized protein</fullName>
    </submittedName>
</protein>
<accession>A0A2T5IH62</accession>
<dbReference type="Proteomes" id="UP000244152">
    <property type="component" value="Unassembled WGS sequence"/>
</dbReference>
<evidence type="ECO:0000313" key="2">
    <source>
        <dbReference type="Proteomes" id="UP000244152"/>
    </source>
</evidence>
<evidence type="ECO:0000313" key="1">
    <source>
        <dbReference type="EMBL" id="PTQ83142.1"/>
    </source>
</evidence>
<dbReference type="AlphaFoldDB" id="A0A2T5IH62"/>
<gene>
    <name evidence="1" type="ORF">C8R21_102145</name>
</gene>